<feature type="domain" description="YdhG-like" evidence="1">
    <location>
        <begin position="13"/>
        <end position="109"/>
    </location>
</feature>
<accession>A0ABV9P2T5</accession>
<protein>
    <submittedName>
        <fullName evidence="2">YdeI family protein</fullName>
    </submittedName>
</protein>
<organism evidence="2 3">
    <name type="scientific">Flavobacterium ponti</name>
    <dbReference type="NCBI Taxonomy" id="665133"/>
    <lineage>
        <taxon>Bacteria</taxon>
        <taxon>Pseudomonadati</taxon>
        <taxon>Bacteroidota</taxon>
        <taxon>Flavobacteriia</taxon>
        <taxon>Flavobacteriales</taxon>
        <taxon>Flavobacteriaceae</taxon>
        <taxon>Flavobacterium</taxon>
    </lineage>
</organism>
<gene>
    <name evidence="2" type="ORF">ACFO3U_07945</name>
</gene>
<dbReference type="Pfam" id="PF13376">
    <property type="entry name" value="OmdA"/>
    <property type="match status" value="1"/>
</dbReference>
<evidence type="ECO:0000313" key="2">
    <source>
        <dbReference type="EMBL" id="MFC4739923.1"/>
    </source>
</evidence>
<dbReference type="EMBL" id="JBHSGW010000021">
    <property type="protein sequence ID" value="MFC4739923.1"/>
    <property type="molecule type" value="Genomic_DNA"/>
</dbReference>
<name>A0ABV9P2T5_9FLAO</name>
<evidence type="ECO:0000259" key="1">
    <source>
        <dbReference type="Pfam" id="PF08818"/>
    </source>
</evidence>
<dbReference type="Pfam" id="PF08818">
    <property type="entry name" value="DUF1801"/>
    <property type="match status" value="1"/>
</dbReference>
<keyword evidence="3" id="KW-1185">Reference proteome</keyword>
<dbReference type="SUPFAM" id="SSF159888">
    <property type="entry name" value="YdhG-like"/>
    <property type="match status" value="1"/>
</dbReference>
<sequence length="192" mass="22856">MAEKKIWDKNNQWTKELEYLKSIINKTQLVETIKWGAPIYTHNTKNVIGIGGFKSYFGIWFFNGVFLKDTMNLLINANEENTKGLRQMRFNSLEEVDEKIILEYINEAIENEEKGLKIKPKKKDKISCEFLENEFKTNKELKQAFTLFTPYKQREFMEYINEAKQEKTKINRLEKIKPMILSNIGLHDKYRS</sequence>
<dbReference type="RefSeq" id="WP_379740273.1">
    <property type="nucleotide sequence ID" value="NZ_JBHSGW010000021.1"/>
</dbReference>
<dbReference type="Proteomes" id="UP001595885">
    <property type="component" value="Unassembled WGS sequence"/>
</dbReference>
<dbReference type="InterPro" id="IPR014922">
    <property type="entry name" value="YdhG-like"/>
</dbReference>
<comment type="caution">
    <text evidence="2">The sequence shown here is derived from an EMBL/GenBank/DDBJ whole genome shotgun (WGS) entry which is preliminary data.</text>
</comment>
<reference evidence="3" key="1">
    <citation type="journal article" date="2019" name="Int. J. Syst. Evol. Microbiol.">
        <title>The Global Catalogue of Microorganisms (GCM) 10K type strain sequencing project: providing services to taxonomists for standard genome sequencing and annotation.</title>
        <authorList>
            <consortium name="The Broad Institute Genomics Platform"/>
            <consortium name="The Broad Institute Genome Sequencing Center for Infectious Disease"/>
            <person name="Wu L."/>
            <person name="Ma J."/>
        </authorList>
    </citation>
    <scope>NUCLEOTIDE SEQUENCE [LARGE SCALE GENOMIC DNA]</scope>
    <source>
        <strain evidence="3">CCUG 50349</strain>
    </source>
</reference>
<dbReference type="Gene3D" id="3.90.1150.200">
    <property type="match status" value="1"/>
</dbReference>
<evidence type="ECO:0000313" key="3">
    <source>
        <dbReference type="Proteomes" id="UP001595885"/>
    </source>
</evidence>
<proteinExistence type="predicted"/>
<dbReference type="InterPro" id="IPR016786">
    <property type="entry name" value="YdeI_bac"/>
</dbReference>
<dbReference type="PIRSF" id="PIRSF021308">
    <property type="entry name" value="UCP021308"/>
    <property type="match status" value="1"/>
</dbReference>